<feature type="domain" description="Voltage-dependent calcium channel alpha-1 subunit IQ" evidence="34">
    <location>
        <begin position="1580"/>
        <end position="1614"/>
    </location>
</feature>
<dbReference type="Pfam" id="PF16885">
    <property type="entry name" value="CAC1F_C"/>
    <property type="match status" value="1"/>
</dbReference>
<feature type="transmembrane region" description="Helical" evidence="33">
    <location>
        <begin position="872"/>
        <end position="893"/>
    </location>
</feature>
<dbReference type="PRINTS" id="PR01635">
    <property type="entry name" value="LVDCCALPHA1C"/>
</dbReference>
<evidence type="ECO:0000256" key="11">
    <source>
        <dbReference type="ARBA" id="ARBA00022737"/>
    </source>
</evidence>
<dbReference type="Pfam" id="PF08763">
    <property type="entry name" value="Ca_chan_IQ"/>
    <property type="match status" value="1"/>
</dbReference>
<dbReference type="InterPro" id="IPR050599">
    <property type="entry name" value="VDCC_alpha-1_subunit"/>
</dbReference>
<dbReference type="InterPro" id="IPR027359">
    <property type="entry name" value="Volt_channel_dom_sf"/>
</dbReference>
<evidence type="ECO:0000256" key="30">
    <source>
        <dbReference type="PIRSR" id="PIRSR602077-3"/>
    </source>
</evidence>
<feature type="transmembrane region" description="Helical" evidence="33">
    <location>
        <begin position="951"/>
        <end position="980"/>
    </location>
</feature>
<evidence type="ECO:0000256" key="27">
    <source>
        <dbReference type="ARBA" id="ARBA00036634"/>
    </source>
</evidence>
<dbReference type="GO" id="GO:0043204">
    <property type="term" value="C:perikaryon"/>
    <property type="evidence" value="ECO:0007669"/>
    <property type="project" value="UniProtKB-SubCell"/>
</dbReference>
<feature type="binding site" evidence="29">
    <location>
        <position position="272"/>
    </location>
    <ligand>
        <name>Ca(2+)</name>
        <dbReference type="ChEBI" id="CHEBI:29108"/>
    </ligand>
</feature>
<evidence type="ECO:0000256" key="1">
    <source>
        <dbReference type="ARBA" id="ARBA00004279"/>
    </source>
</evidence>
<keyword evidence="6" id="KW-0597">Phosphoprotein</keyword>
<keyword evidence="7 31" id="KW-0109">Calcium transport</keyword>
<dbReference type="FunFam" id="1.20.120.350:FF:000006">
    <property type="entry name" value="Voltage-dependent L-type calcium channel subunit alpha"/>
    <property type="match status" value="1"/>
</dbReference>
<keyword evidence="9 33" id="KW-0812">Transmembrane</keyword>
<dbReference type="InterPro" id="IPR005446">
    <property type="entry name" value="VDCC_L_a1su"/>
</dbReference>
<dbReference type="Proteomes" id="UP000694398">
    <property type="component" value="Unassembled WGS sequence"/>
</dbReference>
<evidence type="ECO:0000256" key="3">
    <source>
        <dbReference type="ARBA" id="ARBA00004484"/>
    </source>
</evidence>
<feature type="compositionally biased region" description="Polar residues" evidence="32">
    <location>
        <begin position="743"/>
        <end position="755"/>
    </location>
</feature>
<feature type="transmembrane region" description="Helical" evidence="33">
    <location>
        <begin position="459"/>
        <end position="476"/>
    </location>
</feature>
<feature type="transmembrane region" description="Helical" evidence="33">
    <location>
        <begin position="830"/>
        <end position="852"/>
    </location>
</feature>
<protein>
    <recommendedName>
        <fullName evidence="31">Voltage-dependent L-type calcium channel subunit alpha</fullName>
    </recommendedName>
</protein>
<dbReference type="InterPro" id="IPR002077">
    <property type="entry name" value="VDCCAlpha1"/>
</dbReference>
<dbReference type="SMART" id="SM01062">
    <property type="entry name" value="Ca_chan_IQ"/>
    <property type="match status" value="1"/>
</dbReference>
<feature type="glycosylation site" description="N-linked (GlcNAc...) asparagine" evidence="30">
    <location>
        <position position="237"/>
    </location>
</feature>
<evidence type="ECO:0000256" key="33">
    <source>
        <dbReference type="SAM" id="Phobius"/>
    </source>
</evidence>
<dbReference type="InterPro" id="IPR031649">
    <property type="entry name" value="GPHH_dom"/>
</dbReference>
<feature type="transmembrane region" description="Helical" evidence="33">
    <location>
        <begin position="177"/>
        <end position="199"/>
    </location>
</feature>
<feature type="transmembrane region" description="Helical" evidence="33">
    <location>
        <begin position="1422"/>
        <end position="1446"/>
    </location>
</feature>
<dbReference type="FunFam" id="1.20.120.350:FF:000037">
    <property type="entry name" value="Voltage-dependent L-type calcium channel subunit alpha"/>
    <property type="match status" value="1"/>
</dbReference>
<keyword evidence="12 29" id="KW-0106">Calcium</keyword>
<evidence type="ECO:0000256" key="2">
    <source>
        <dbReference type="ARBA" id="ARBA00004415"/>
    </source>
</evidence>
<keyword evidence="5" id="KW-1003">Cell membrane</keyword>
<evidence type="ECO:0000256" key="8">
    <source>
        <dbReference type="ARBA" id="ARBA00022673"/>
    </source>
</evidence>
<evidence type="ECO:0000256" key="19">
    <source>
        <dbReference type="ARBA" id="ARBA00023157"/>
    </source>
</evidence>
<dbReference type="Gene3D" id="1.10.287.70">
    <property type="match status" value="4"/>
</dbReference>
<evidence type="ECO:0000256" key="29">
    <source>
        <dbReference type="PIRSR" id="PIRSR602077-1"/>
    </source>
</evidence>
<evidence type="ECO:0000256" key="24">
    <source>
        <dbReference type="ARBA" id="ARBA00024012"/>
    </source>
</evidence>
<dbReference type="GO" id="GO:0005891">
    <property type="term" value="C:voltage-gated calcium channel complex"/>
    <property type="evidence" value="ECO:0007669"/>
    <property type="project" value="InterPro"/>
</dbReference>
<reference evidence="35" key="1">
    <citation type="submission" date="2025-08" db="UniProtKB">
        <authorList>
            <consortium name="Ensembl"/>
        </authorList>
    </citation>
    <scope>IDENTIFICATION</scope>
</reference>
<dbReference type="InterPro" id="IPR005451">
    <property type="entry name" value="VDCC_L_a1csu"/>
</dbReference>
<feature type="transmembrane region" description="Helical" evidence="33">
    <location>
        <begin position="258"/>
        <end position="279"/>
    </location>
</feature>
<comment type="function">
    <text evidence="31">Voltage-sensitive calcium channels (VSCC) mediate the entry of calcium ions into excitable cells and are also involved in a variety of calcium-dependent processes, including muscle contraction, hormone or neurotransmitter release, gene expression, cell motility, cell division and cell death.</text>
</comment>
<evidence type="ECO:0000256" key="22">
    <source>
        <dbReference type="ARBA" id="ARBA00023273"/>
    </source>
</evidence>
<keyword evidence="22" id="KW-0966">Cell projection</keyword>
<keyword evidence="16" id="KW-0770">Synapse</keyword>
<dbReference type="FunFam" id="1.10.287.70:FF:000007">
    <property type="entry name" value="Voltage-dependent L-type calcium channel subunit alpha"/>
    <property type="match status" value="1"/>
</dbReference>
<dbReference type="FunFam" id="1.20.120.350:FF:000001">
    <property type="entry name" value="Voltage-dependent L-type calcium channel subunit alpha"/>
    <property type="match status" value="1"/>
</dbReference>
<dbReference type="FunFam" id="1.10.287.70:FF:000021">
    <property type="entry name" value="Voltage-dependent L-type calcium channel subunit alpha"/>
    <property type="match status" value="1"/>
</dbReference>
<evidence type="ECO:0000256" key="16">
    <source>
        <dbReference type="ARBA" id="ARBA00023018"/>
    </source>
</evidence>
<evidence type="ECO:0000256" key="31">
    <source>
        <dbReference type="RuleBase" id="RU003808"/>
    </source>
</evidence>
<reference evidence="35" key="2">
    <citation type="submission" date="2025-09" db="UniProtKB">
        <authorList>
            <consortium name="Ensembl"/>
        </authorList>
    </citation>
    <scope>IDENTIFICATION</scope>
</reference>
<dbReference type="PANTHER" id="PTHR45628">
    <property type="entry name" value="VOLTAGE-DEPENDENT CALCIUM CHANNEL TYPE A SUBUNIT ALPHA-1"/>
    <property type="match status" value="1"/>
</dbReference>
<dbReference type="Pfam" id="PF00520">
    <property type="entry name" value="Ion_trans"/>
    <property type="match status" value="4"/>
</dbReference>
<sequence>MKFLTPHGGEVRGLGLSGCLPAPPPANFNEHSQVASGPFVTCLPFLCSPDAHSNPTSPNLKKLMPPHSERVEYLFLIIFTVEAFLKVIAYGLLFHPNAYLRNGWNLLDFIIVVVGLFSAILEQATKADGANALGGKGAGFDVKALRAFRVLRPLRLVSGVPSLQVVLNSIIKAMVPLLHIALLVLFVIIIYAIIGLELFMGKMHKTCYNQEGITDVPAEEDPSPCALESGHGRQCQNGTVCRPGWDGPKHGITNFDNFAFAMLTVFQCITMEGWTDVLYWVNDAVGRDWPWIYFVTLIIIGSFFVLNLVLGVLSGEFSKEREKAKARGDFQKLREKQQLEEDLKGYLDWITQAEDIDPENEDEGVDEEKPRNRGAPVGLLDQKKGKFAWFSHSTETHVSMPTSETESVNTENVAGGDIEGETCGARLAHRISKSKFSRYWRRWNRFCRRKCRAAVKSNVFYWLVIFLVFLNTLTIASEHYNQPHWLTEVQDTANKALLALFTAEMLLKMYSLGLQAYFVSLFNRFDCFIVCGGILETILVETKIMSPLGISVLRCVRLLRIFKITRYWNSLSNLVASLLNSVRSIASLLLLLFLFIIIFSLLGMQLFGGKFNFDEMQTRRSTFDNFPQSLLTVFQILTGEDWNSVMYDGIMAYGGPSFPGMLVCIYFIILFICGNYILLNVFLAIAVDNLADAESLTSAQKEEEEEKERKKLARTASPEKKQEVVEKPAVEVTKEEKIELKSITANGESPPTTKINMDDHQPNENEDKSPYPNPDAAGEEDEEEPEMPVGPRPRPLSELHLKEKAVPMPEASAFFIFSPNNRFRLQCHRIVNDTIFTNLILFFILLSSISLAAEDPVQHTSFRNHILGNADYVFTSIFTLEIILKMTAYGAFLHKGSFCRNYFNILDLLVVSVSLISFGIQSSAINVVKILRVLRVLRPLRAINRAKGLKHVVQCVFVAIRTIGNIVIVTTLLQFMFACIGVQLFKGKLYTCSDSSKQTEAECKGNYITYKDGEVDQPIIQPRSWENSKFDFDNVLAAMMALFTVSTFEGWPELLYRSIDSHTEDKGPIYNYRVEISIFFIIYIIIIAFFMMNIFVGFVIVTFQEQGEQEYKNCELDKNQRQCVEYALKARPLRRYIPKNQHQYKVWYVVNSTYFEYLMFVLILLNTICLAMQHYGQSCLFKIAMNILNMLFTGLFTVEMILKLIAFKPKGYFSDPWNVFDFLIVIGSIIDVILSETNPAEHTQCSPSMVRLTLQTTFPASVTPLTPPLLPTPTSRVLWDCEKLCNAEENSRISITFFRLFRVMRLVKLLSRGEGIRTLLWTFIKSFQALPYVALLIVMLFFIYAVIGMQVFGKIALNDTTEINRNNNFQTFPQAVLLLFRCATGEAWQDIMLACMPGKKCAPESEPSNSTEGETPCGSSFAVFYFISFYMLCAFLIINLFVAVIMDNFDYLTRDWSILGPHHLDEFKRIWAEYDPEAKGRIKHLDVVTLLRRIQPPLGFGKLCPHRVACKRLVSMNMPLNSDGTVMFNATLFALVRTALRIKTEGNLEQANEELRAIIKKIWKRTSMKLLDQVVPPAGDDEVTVGKFYATFLIQEYFRKFKKRKEQGLVGKPSQRNALSLQAGLRTLHDIGPEIRRAISGDLTAEEELDKAMKEAVSAASEDDIFRRAGGLFGNHVSYYQSDSRSTFPQTFTTQRPLHINKAGNNQGDTESPSHEKLVDSTFTPSSYSSTGSNANINNANNTALGRFPRPAGYPSTVSTVEGHGPPSSPATWAQEATRKLSAMRCHSRESQIAVVCQEEASQDKTYEVRMNEDAEYCSEPSLLSTEMLSYQDDENRQLTPPEEDKRDTRPSPKRGFLRSASLGRRASFHLECLKRQKNHGGDISQKTVLPLHLVHHQALAVAGLSPLLQRSHSPTSFPRPCATPPATPGSRGWPPQPIPTLRLEGAESSEKLNSSFPSIHCSSWSEDTSPCGAGSNAARRARPVSLMVPSQAGAPGRQFHGSASSLVEAVLISEGLGQFAQDPKFIEVTTQELADACDMTIEEMENAADNILSGGAPQSPNGTLLPFVNCRDPGQDRAGGDEDEGCACALGRGRSEEELADSRVHVRSL</sequence>
<evidence type="ECO:0000256" key="26">
    <source>
        <dbReference type="ARBA" id="ARBA00034112"/>
    </source>
</evidence>
<evidence type="ECO:0000256" key="32">
    <source>
        <dbReference type="SAM" id="MobiDB-lite"/>
    </source>
</evidence>
<dbReference type="FunFam" id="1.20.120.350:FF:000062">
    <property type="entry name" value="Voltage-dependent L-type calcium channel subunit alpha"/>
    <property type="match status" value="1"/>
</dbReference>
<dbReference type="PRINTS" id="PR00167">
    <property type="entry name" value="CACHANNEL"/>
</dbReference>
<dbReference type="SUPFAM" id="SSF81324">
    <property type="entry name" value="Voltage-gated potassium channels"/>
    <property type="match status" value="4"/>
</dbReference>
<dbReference type="Pfam" id="PF16905">
    <property type="entry name" value="GPHH"/>
    <property type="match status" value="1"/>
</dbReference>
<keyword evidence="13" id="KW-0112">Calmodulin-binding</keyword>
<evidence type="ECO:0000256" key="4">
    <source>
        <dbReference type="ARBA" id="ARBA00022448"/>
    </source>
</evidence>
<feature type="transmembrane region" description="Helical" evidence="33">
    <location>
        <begin position="104"/>
        <end position="121"/>
    </location>
</feature>
<keyword evidence="4" id="KW-0813">Transport</keyword>
<gene>
    <name evidence="35" type="primary">CACNA1C</name>
</gene>
<comment type="subcellular location">
    <subcellularLocation>
        <location evidence="24">Cell membrane</location>
        <location evidence="24">Sarcolemma</location>
        <location evidence="24">T-tubule</location>
    </subcellularLocation>
    <subcellularLocation>
        <location evidence="2">Cell membrane</location>
        <location evidence="2">Sarcolemma</location>
        <topology evidence="2">Multi-pass membrane protein</topology>
    </subcellularLocation>
    <subcellularLocation>
        <location evidence="1">Cell projection</location>
        <location evidence="1">Dendrite</location>
    </subcellularLocation>
    <subcellularLocation>
        <location evidence="31">Membrane</location>
        <topology evidence="31">Multi-pass membrane protein</topology>
    </subcellularLocation>
    <subcellularLocation>
        <location evidence="3">Perikaryon</location>
    </subcellularLocation>
    <subcellularLocation>
        <location evidence="26">Postsynaptic density membrane</location>
    </subcellularLocation>
</comment>
<proteinExistence type="inferred from homology"/>
<dbReference type="GO" id="GO:0046872">
    <property type="term" value="F:metal ion binding"/>
    <property type="evidence" value="ECO:0007669"/>
    <property type="project" value="UniProtKB-KW"/>
</dbReference>
<feature type="transmembrane region" description="Helical" evidence="33">
    <location>
        <begin position="660"/>
        <end position="687"/>
    </location>
</feature>
<keyword evidence="17" id="KW-0406">Ion transport</keyword>
<feature type="transmembrane region" description="Helical" evidence="33">
    <location>
        <begin position="71"/>
        <end position="92"/>
    </location>
</feature>
<dbReference type="GO" id="GO:0008331">
    <property type="term" value="F:high voltage-gated calcium channel activity"/>
    <property type="evidence" value="ECO:0007669"/>
    <property type="project" value="TreeGrafter"/>
</dbReference>
<feature type="region of interest" description="Disordered" evidence="32">
    <location>
        <begin position="1833"/>
        <end position="1861"/>
    </location>
</feature>
<dbReference type="FunFam" id="1.10.238.10:FF:000063">
    <property type="entry name" value="Voltage-dependent N-type calcium channel subunit alpha"/>
    <property type="match status" value="1"/>
</dbReference>
<dbReference type="InterPro" id="IPR005821">
    <property type="entry name" value="Ion_trans_dom"/>
</dbReference>
<comment type="similarity">
    <text evidence="25">Belongs to the calcium channel alpha-1 subunit (TC 1.A.1.11) family. CACNA1C subfamily.</text>
</comment>
<dbReference type="FunFam" id="1.10.287.70:FF:000009">
    <property type="entry name" value="Voltage-dependent L-type calcium channel subunit alpha"/>
    <property type="match status" value="1"/>
</dbReference>
<keyword evidence="8 31" id="KW-0107">Calcium channel</keyword>
<evidence type="ECO:0000256" key="6">
    <source>
        <dbReference type="ARBA" id="ARBA00022553"/>
    </source>
</evidence>
<evidence type="ECO:0000256" key="14">
    <source>
        <dbReference type="ARBA" id="ARBA00022882"/>
    </source>
</evidence>
<feature type="transmembrane region" description="Helical" evidence="33">
    <location>
        <begin position="496"/>
        <end position="519"/>
    </location>
</feature>
<evidence type="ECO:0000256" key="25">
    <source>
        <dbReference type="ARBA" id="ARBA00024028"/>
    </source>
</evidence>
<feature type="transmembrane region" description="Helical" evidence="33">
    <location>
        <begin position="1076"/>
        <end position="1103"/>
    </location>
</feature>
<feature type="region of interest" description="Disordered" evidence="32">
    <location>
        <begin position="1911"/>
        <end position="1955"/>
    </location>
</feature>
<evidence type="ECO:0000256" key="15">
    <source>
        <dbReference type="ARBA" id="ARBA00022989"/>
    </source>
</evidence>
<dbReference type="GO" id="GO:0005516">
    <property type="term" value="F:calmodulin binding"/>
    <property type="evidence" value="ECO:0007669"/>
    <property type="project" value="UniProtKB-KW"/>
</dbReference>
<evidence type="ECO:0000259" key="34">
    <source>
        <dbReference type="SMART" id="SM01062"/>
    </source>
</evidence>
<feature type="transmembrane region" description="Helical" evidence="33">
    <location>
        <begin position="1183"/>
        <end position="1205"/>
    </location>
</feature>
<evidence type="ECO:0000256" key="17">
    <source>
        <dbReference type="ARBA" id="ARBA00023065"/>
    </source>
</evidence>
<evidence type="ECO:0000256" key="20">
    <source>
        <dbReference type="ARBA" id="ARBA00023180"/>
    </source>
</evidence>
<comment type="function">
    <text evidence="28">Pore-forming, alpha-1C subunit of the voltage-gated calcium channel that gives rise to L-type calcium currents. Mediates influx of calcium ions into the cytoplasm, and thereby triggers calcium release from the sarcoplasm. Plays an important role in excitation-contraction coupling in the heart. Required for normal heart development and normal regulation of heart rhythm. Required for normal contraction of smooth muscle cells in blood vessels and in the intestine. Essential for normal blood pressure regulation via its role in the contraction of arterial smooth muscle cells. Long-lasting (L-type) calcium channels belong to the 'high-voltage activated' (HVA) group.</text>
</comment>
<feature type="compositionally biased region" description="Acidic residues" evidence="32">
    <location>
        <begin position="777"/>
        <end position="786"/>
    </location>
</feature>
<dbReference type="Ensembl" id="ENSCLAT00000021724.1">
    <property type="protein sequence ID" value="ENSCLAP00000021521.1"/>
    <property type="gene ID" value="ENSCLAG00000014730.1"/>
</dbReference>
<dbReference type="Gene3D" id="1.20.120.350">
    <property type="entry name" value="Voltage-gated potassium channels. Chain C"/>
    <property type="match status" value="4"/>
</dbReference>
<name>A0A8C2YT72_CHILA</name>
<dbReference type="PANTHER" id="PTHR45628:SF10">
    <property type="entry name" value="VOLTAGE-DEPENDENT L-TYPE CALCIUM CHANNEL SUBUNIT ALPHA-1C"/>
    <property type="match status" value="1"/>
</dbReference>
<dbReference type="InterPro" id="IPR031688">
    <property type="entry name" value="CAC1F_C"/>
</dbReference>
<evidence type="ECO:0000313" key="36">
    <source>
        <dbReference type="Proteomes" id="UP000694398"/>
    </source>
</evidence>
<keyword evidence="10 29" id="KW-0479">Metal-binding</keyword>
<dbReference type="PRINTS" id="PR01630">
    <property type="entry name" value="LVDCCALPHA1"/>
</dbReference>
<feature type="region of interest" description="Disordered" evidence="32">
    <location>
        <begin position="1700"/>
        <end position="1736"/>
    </location>
</feature>
<feature type="binding site" evidence="29">
    <location>
        <position position="640"/>
    </location>
    <ligand>
        <name>Ca(2+)</name>
        <dbReference type="ChEBI" id="CHEBI:29108"/>
    </ligand>
</feature>
<dbReference type="Gene3D" id="6.10.250.2500">
    <property type="match status" value="1"/>
</dbReference>
<dbReference type="GO" id="GO:0098703">
    <property type="term" value="P:calcium ion import across plasma membrane"/>
    <property type="evidence" value="ECO:0007669"/>
    <property type="project" value="TreeGrafter"/>
</dbReference>
<dbReference type="GeneTree" id="ENSGT00940000156127"/>
<accession>A0A8C2YT72</accession>
<feature type="binding site" evidence="29">
    <location>
        <position position="1049"/>
    </location>
    <ligand>
        <name>Ca(2+)</name>
        <dbReference type="ChEBI" id="CHEBI:29108"/>
    </ligand>
</feature>
<feature type="region of interest" description="Disordered" evidence="32">
    <location>
        <begin position="698"/>
        <end position="795"/>
    </location>
</feature>
<evidence type="ECO:0000256" key="13">
    <source>
        <dbReference type="ARBA" id="ARBA00022860"/>
    </source>
</evidence>
<feature type="transmembrane region" description="Helical" evidence="33">
    <location>
        <begin position="588"/>
        <end position="607"/>
    </location>
</feature>
<feature type="compositionally biased region" description="Polar residues" evidence="32">
    <location>
        <begin position="1721"/>
        <end position="1733"/>
    </location>
</feature>
<evidence type="ECO:0000256" key="12">
    <source>
        <dbReference type="ARBA" id="ARBA00022837"/>
    </source>
</evidence>
<keyword evidence="19" id="KW-1015">Disulfide bond</keyword>
<feature type="transmembrane region" description="Helical" evidence="33">
    <location>
        <begin position="1217"/>
        <end position="1234"/>
    </location>
</feature>
<comment type="catalytic activity">
    <reaction evidence="27">
        <text>Ca(2+)(in) = Ca(2+)(out)</text>
        <dbReference type="Rhea" id="RHEA:29671"/>
        <dbReference type="ChEBI" id="CHEBI:29108"/>
    </reaction>
</comment>
<feature type="transmembrane region" description="Helical" evidence="33">
    <location>
        <begin position="291"/>
        <end position="313"/>
    </location>
</feature>
<evidence type="ECO:0000256" key="18">
    <source>
        <dbReference type="ARBA" id="ARBA00023136"/>
    </source>
</evidence>
<dbReference type="InterPro" id="IPR014873">
    <property type="entry name" value="VDCC_a1su_IQ"/>
</dbReference>
<keyword evidence="11" id="KW-0677">Repeat</keyword>
<keyword evidence="20 30" id="KW-0325">Glycoprotein</keyword>
<keyword evidence="21" id="KW-0628">Postsynaptic cell membrane</keyword>
<dbReference type="GO" id="GO:0030315">
    <property type="term" value="C:T-tubule"/>
    <property type="evidence" value="ECO:0007669"/>
    <property type="project" value="UniProtKB-SubCell"/>
</dbReference>
<evidence type="ECO:0000256" key="7">
    <source>
        <dbReference type="ARBA" id="ARBA00022568"/>
    </source>
</evidence>
<organism evidence="35 36">
    <name type="scientific">Chinchilla lanigera</name>
    <name type="common">Long-tailed chinchilla</name>
    <name type="synonym">Chinchilla villidera</name>
    <dbReference type="NCBI Taxonomy" id="34839"/>
    <lineage>
        <taxon>Eukaryota</taxon>
        <taxon>Metazoa</taxon>
        <taxon>Chordata</taxon>
        <taxon>Craniata</taxon>
        <taxon>Vertebrata</taxon>
        <taxon>Euteleostomi</taxon>
        <taxon>Mammalia</taxon>
        <taxon>Eutheria</taxon>
        <taxon>Euarchontoglires</taxon>
        <taxon>Glires</taxon>
        <taxon>Rodentia</taxon>
        <taxon>Hystricomorpha</taxon>
        <taxon>Chinchillidae</taxon>
        <taxon>Chinchilla</taxon>
    </lineage>
</organism>
<keyword evidence="18 33" id="KW-0472">Membrane</keyword>
<evidence type="ECO:0000256" key="23">
    <source>
        <dbReference type="ARBA" id="ARBA00023303"/>
    </source>
</evidence>
<keyword evidence="36" id="KW-1185">Reference proteome</keyword>
<dbReference type="GO" id="GO:0098839">
    <property type="term" value="C:postsynaptic density membrane"/>
    <property type="evidence" value="ECO:0007669"/>
    <property type="project" value="UniProtKB-SubCell"/>
</dbReference>
<evidence type="ECO:0000256" key="21">
    <source>
        <dbReference type="ARBA" id="ARBA00023257"/>
    </source>
</evidence>
<feature type="transmembrane region" description="Helical" evidence="33">
    <location>
        <begin position="1329"/>
        <end position="1352"/>
    </location>
</feature>
<evidence type="ECO:0000256" key="10">
    <source>
        <dbReference type="ARBA" id="ARBA00022723"/>
    </source>
</evidence>
<evidence type="ECO:0000256" key="5">
    <source>
        <dbReference type="ARBA" id="ARBA00022475"/>
    </source>
</evidence>
<evidence type="ECO:0000256" key="9">
    <source>
        <dbReference type="ARBA" id="ARBA00022692"/>
    </source>
</evidence>
<keyword evidence="15 33" id="KW-1133">Transmembrane helix</keyword>
<evidence type="ECO:0000313" key="35">
    <source>
        <dbReference type="Ensembl" id="ENSCLAP00000021521.1"/>
    </source>
</evidence>
<feature type="compositionally biased region" description="Basic and acidic residues" evidence="32">
    <location>
        <begin position="756"/>
        <end position="769"/>
    </location>
</feature>
<keyword evidence="23" id="KW-0407">Ion channel</keyword>
<feature type="transmembrane region" description="Helical" evidence="33">
    <location>
        <begin position="1154"/>
        <end position="1171"/>
    </location>
</feature>
<dbReference type="GO" id="GO:0030425">
    <property type="term" value="C:dendrite"/>
    <property type="evidence" value="ECO:0007669"/>
    <property type="project" value="UniProtKB-SubCell"/>
</dbReference>
<feature type="compositionally biased region" description="Basic and acidic residues" evidence="32">
    <location>
        <begin position="717"/>
        <end position="740"/>
    </location>
</feature>
<dbReference type="Gene3D" id="6.10.250.2180">
    <property type="match status" value="1"/>
</dbReference>
<evidence type="ECO:0000256" key="28">
    <source>
        <dbReference type="ARBA" id="ARBA00045450"/>
    </source>
</evidence>
<keyword evidence="14 31" id="KW-0851">Voltage-gated channel</keyword>